<keyword evidence="9" id="KW-1185">Reference proteome</keyword>
<evidence type="ECO:0000256" key="5">
    <source>
        <dbReference type="ARBA" id="ARBA00022898"/>
    </source>
</evidence>
<dbReference type="NCBIfam" id="TIGR02093">
    <property type="entry name" value="P_ylase"/>
    <property type="match status" value="1"/>
</dbReference>
<dbReference type="Pfam" id="PF00343">
    <property type="entry name" value="Phosphorylase"/>
    <property type="match status" value="1"/>
</dbReference>
<evidence type="ECO:0000256" key="7">
    <source>
        <dbReference type="RuleBase" id="RU000587"/>
    </source>
</evidence>
<comment type="similarity">
    <text evidence="2 7">Belongs to the glycogen phosphorylase family.</text>
</comment>
<dbReference type="PANTHER" id="PTHR11468">
    <property type="entry name" value="GLYCOGEN PHOSPHORYLASE"/>
    <property type="match status" value="1"/>
</dbReference>
<dbReference type="GO" id="GO:0005980">
    <property type="term" value="P:glycogen catabolic process"/>
    <property type="evidence" value="ECO:0007669"/>
    <property type="project" value="TreeGrafter"/>
</dbReference>
<evidence type="ECO:0000256" key="1">
    <source>
        <dbReference type="ARBA" id="ARBA00001933"/>
    </source>
</evidence>
<keyword evidence="3 7" id="KW-0328">Glycosyltransferase</keyword>
<reference evidence="8 9" key="1">
    <citation type="submission" date="2018-02" db="EMBL/GenBank/DDBJ databases">
        <title>Genome sequence of the basidiomycete white-rot fungus Phlebia centrifuga.</title>
        <authorList>
            <person name="Granchi Z."/>
            <person name="Peng M."/>
            <person name="de Vries R.P."/>
            <person name="Hilden K."/>
            <person name="Makela M.R."/>
            <person name="Grigoriev I."/>
            <person name="Riley R."/>
        </authorList>
    </citation>
    <scope>NUCLEOTIDE SEQUENCE [LARGE SCALE GENOMIC DNA]</scope>
    <source>
        <strain evidence="8 9">FBCC195</strain>
    </source>
</reference>
<proteinExistence type="inferred from homology"/>
<comment type="caution">
    <text evidence="8">The sequence shown here is derived from an EMBL/GenBank/DDBJ whole genome shotgun (WGS) entry which is preliminary data.</text>
</comment>
<sequence length="494" mass="56068">MGRTFDNALLNLGLKEKYNDGMTKLGFNLEDLLEKERDAGLGNGGLGRLAACYLDSSASQELPVWGYGLRYKYGIFQQLIAPDGSQLEAPDPWLEHDNPWELPRADVSYEVRFYGHSERLDGMKAIWSGGQEVLAMAYDTMVPGYDTKNTNNLRLWESKPKRGFDLNSFNAGDYERALESSNSAAAITSVLYPNDHTSFGKELRLKQQYFWTAASLADIIRRFKNIDKPITEFPEYVAIQLNDTHPTLAVPELMRILLDDEDLPWDTAWNIVTNTFFFTNHTVLPVCLSSPLHVIHAEHLTFTGSPGAVEKKFPGDREKLARMSLIEEGFPQNVRMANLAVIGSRKVNGVAELHSELLKATIVKDFVDFYGQSKFFNVTNGITPRRWLDQCNPGLSNLISETLQIPKGVFLKDLYKLEGLLKYVDNPTFQKKWAAIKQSNKERLAHYVETTLGFKINTHAMFDVQIKRLHEYKVSMNRFYLGGETEKDLDSAKL</sequence>
<dbReference type="GO" id="GO:0008184">
    <property type="term" value="F:glycogen phosphorylase activity"/>
    <property type="evidence" value="ECO:0007669"/>
    <property type="project" value="InterPro"/>
</dbReference>
<dbReference type="SUPFAM" id="SSF53756">
    <property type="entry name" value="UDP-Glycosyltransferase/glycogen phosphorylase"/>
    <property type="match status" value="1"/>
</dbReference>
<dbReference type="EMBL" id="MLYV02001259">
    <property type="protein sequence ID" value="PSR71620.1"/>
    <property type="molecule type" value="Genomic_DNA"/>
</dbReference>
<keyword evidence="4 7" id="KW-0808">Transferase</keyword>
<evidence type="ECO:0000256" key="4">
    <source>
        <dbReference type="ARBA" id="ARBA00022679"/>
    </source>
</evidence>
<dbReference type="Proteomes" id="UP000186601">
    <property type="component" value="Unassembled WGS sequence"/>
</dbReference>
<accession>A0A2R6NGV6</accession>
<dbReference type="OrthoDB" id="9215500at2759"/>
<dbReference type="PANTHER" id="PTHR11468:SF3">
    <property type="entry name" value="GLYCOGEN PHOSPHORYLASE, LIVER FORM"/>
    <property type="match status" value="1"/>
</dbReference>
<dbReference type="FunFam" id="3.40.50.2000:FF:000807">
    <property type="entry name" value="Alpha-glucan phosphorylase 2, cytosolic"/>
    <property type="match status" value="1"/>
</dbReference>
<dbReference type="AlphaFoldDB" id="A0A2R6NGV6"/>
<evidence type="ECO:0000256" key="6">
    <source>
        <dbReference type="ARBA" id="ARBA00023277"/>
    </source>
</evidence>
<dbReference type="EC" id="2.4.1.1" evidence="7"/>
<dbReference type="STRING" id="98765.A0A2R6NGV6"/>
<dbReference type="InterPro" id="IPR000811">
    <property type="entry name" value="Glyco_trans_35"/>
</dbReference>
<dbReference type="GO" id="GO:0005737">
    <property type="term" value="C:cytoplasm"/>
    <property type="evidence" value="ECO:0007669"/>
    <property type="project" value="TreeGrafter"/>
</dbReference>
<dbReference type="GO" id="GO:0030170">
    <property type="term" value="F:pyridoxal phosphate binding"/>
    <property type="evidence" value="ECO:0007669"/>
    <property type="project" value="InterPro"/>
</dbReference>
<comment type="catalytic activity">
    <reaction evidence="7">
        <text>[(1-&gt;4)-alpha-D-glucosyl](n) + phosphate = [(1-&gt;4)-alpha-D-glucosyl](n-1) + alpha-D-glucose 1-phosphate</text>
        <dbReference type="Rhea" id="RHEA:41732"/>
        <dbReference type="Rhea" id="RHEA-COMP:9584"/>
        <dbReference type="Rhea" id="RHEA-COMP:9586"/>
        <dbReference type="ChEBI" id="CHEBI:15444"/>
        <dbReference type="ChEBI" id="CHEBI:43474"/>
        <dbReference type="ChEBI" id="CHEBI:58601"/>
        <dbReference type="EC" id="2.4.1.1"/>
    </reaction>
</comment>
<protein>
    <recommendedName>
        <fullName evidence="7">Alpha-1,4 glucan phosphorylase</fullName>
        <ecNumber evidence="7">2.4.1.1</ecNumber>
    </recommendedName>
</protein>
<comment type="cofactor">
    <cofactor evidence="1 7">
        <name>pyridoxal 5'-phosphate</name>
        <dbReference type="ChEBI" id="CHEBI:597326"/>
    </cofactor>
</comment>
<evidence type="ECO:0000313" key="9">
    <source>
        <dbReference type="Proteomes" id="UP000186601"/>
    </source>
</evidence>
<evidence type="ECO:0000313" key="8">
    <source>
        <dbReference type="EMBL" id="PSR71620.1"/>
    </source>
</evidence>
<organism evidence="8 9">
    <name type="scientific">Hermanssonia centrifuga</name>
    <dbReference type="NCBI Taxonomy" id="98765"/>
    <lineage>
        <taxon>Eukaryota</taxon>
        <taxon>Fungi</taxon>
        <taxon>Dikarya</taxon>
        <taxon>Basidiomycota</taxon>
        <taxon>Agaricomycotina</taxon>
        <taxon>Agaricomycetes</taxon>
        <taxon>Polyporales</taxon>
        <taxon>Meruliaceae</taxon>
        <taxon>Hermanssonia</taxon>
    </lineage>
</organism>
<dbReference type="Gene3D" id="3.40.50.2000">
    <property type="entry name" value="Glycogen Phosphorylase B"/>
    <property type="match status" value="2"/>
</dbReference>
<name>A0A2R6NGV6_9APHY</name>
<dbReference type="InterPro" id="IPR011833">
    <property type="entry name" value="Glycg_phsphrylas"/>
</dbReference>
<comment type="function">
    <text evidence="7">Allosteric enzyme that catalyzes the rate-limiting step in glycogen catabolism, the phosphorolytic cleavage of glycogen to produce glucose-1-phosphate, and plays a central role in maintaining cellular and organismal glucose homeostasis.</text>
</comment>
<gene>
    <name evidence="8" type="ORF">PHLCEN_2v12473</name>
</gene>
<keyword evidence="6 7" id="KW-0119">Carbohydrate metabolism</keyword>
<evidence type="ECO:0000256" key="2">
    <source>
        <dbReference type="ARBA" id="ARBA00006047"/>
    </source>
</evidence>
<keyword evidence="5 7" id="KW-0663">Pyridoxal phosphate</keyword>
<evidence type="ECO:0000256" key="3">
    <source>
        <dbReference type="ARBA" id="ARBA00022676"/>
    </source>
</evidence>